<dbReference type="Pfam" id="PF02698">
    <property type="entry name" value="DUF218"/>
    <property type="match status" value="1"/>
</dbReference>
<name>A0A561TVZ9_9ACTN</name>
<sequence>MTDVQQPAITDRQWQDATSVWEFHQMKHELRSCDAAIGLGSHDLGVPAFAAQLFHEGFFPTVVFSGGPNPTHPDRFPRGEAAHFTEHAVALGVPGEAVLQEPKARNTGQNIEFSREVLATAGVEVKTVMLISMPFMERRAYATCRQVWPEVEVVCASAPMELDDYVKVIGGDRLVIDHLVGDLQRVIAYPRLGFAIEQEVPEVVHAAYQRLLADGFDSRLLGS</sequence>
<reference evidence="2 3" key="1">
    <citation type="submission" date="2019-06" db="EMBL/GenBank/DDBJ databases">
        <title>Sequencing the genomes of 1000 actinobacteria strains.</title>
        <authorList>
            <person name="Klenk H.-P."/>
        </authorList>
    </citation>
    <scope>NUCLEOTIDE SEQUENCE [LARGE SCALE GENOMIC DNA]</scope>
    <source>
        <strain evidence="2 3">DSM 44826</strain>
    </source>
</reference>
<dbReference type="OrthoDB" id="2216870at2"/>
<organism evidence="2 3">
    <name type="scientific">Kitasatospora viridis</name>
    <dbReference type="NCBI Taxonomy" id="281105"/>
    <lineage>
        <taxon>Bacteria</taxon>
        <taxon>Bacillati</taxon>
        <taxon>Actinomycetota</taxon>
        <taxon>Actinomycetes</taxon>
        <taxon>Kitasatosporales</taxon>
        <taxon>Streptomycetaceae</taxon>
        <taxon>Kitasatospora</taxon>
    </lineage>
</organism>
<keyword evidence="3" id="KW-1185">Reference proteome</keyword>
<dbReference type="PANTHER" id="PTHR30336">
    <property type="entry name" value="INNER MEMBRANE PROTEIN, PROBABLE PERMEASE"/>
    <property type="match status" value="1"/>
</dbReference>
<accession>A0A561TVZ9</accession>
<dbReference type="Gene3D" id="3.40.50.620">
    <property type="entry name" value="HUPs"/>
    <property type="match status" value="1"/>
</dbReference>
<dbReference type="CDD" id="cd06259">
    <property type="entry name" value="YdcF-like"/>
    <property type="match status" value="1"/>
</dbReference>
<dbReference type="AlphaFoldDB" id="A0A561TVZ9"/>
<comment type="caution">
    <text evidence="2">The sequence shown here is derived from an EMBL/GenBank/DDBJ whole genome shotgun (WGS) entry which is preliminary data.</text>
</comment>
<proteinExistence type="predicted"/>
<dbReference type="InterPro" id="IPR014729">
    <property type="entry name" value="Rossmann-like_a/b/a_fold"/>
</dbReference>
<dbReference type="RefSeq" id="WP_145908894.1">
    <property type="nucleotide sequence ID" value="NZ_BAAAMZ010000053.1"/>
</dbReference>
<evidence type="ECO:0000313" key="2">
    <source>
        <dbReference type="EMBL" id="TWF91281.1"/>
    </source>
</evidence>
<evidence type="ECO:0000259" key="1">
    <source>
        <dbReference type="Pfam" id="PF02698"/>
    </source>
</evidence>
<dbReference type="EMBL" id="VIWT01000002">
    <property type="protein sequence ID" value="TWF91281.1"/>
    <property type="molecule type" value="Genomic_DNA"/>
</dbReference>
<dbReference type="InterPro" id="IPR003848">
    <property type="entry name" value="DUF218"/>
</dbReference>
<evidence type="ECO:0000313" key="3">
    <source>
        <dbReference type="Proteomes" id="UP000317940"/>
    </source>
</evidence>
<dbReference type="PANTHER" id="PTHR30336:SF20">
    <property type="entry name" value="DUF218 DOMAIN-CONTAINING PROTEIN"/>
    <property type="match status" value="1"/>
</dbReference>
<dbReference type="InterPro" id="IPR051599">
    <property type="entry name" value="Cell_Envelope_Assoc"/>
</dbReference>
<gene>
    <name evidence="2" type="ORF">FHX73_12393</name>
</gene>
<protein>
    <submittedName>
        <fullName evidence="2">DUF218 domain-containing protein</fullName>
    </submittedName>
</protein>
<dbReference type="GO" id="GO:0005886">
    <property type="term" value="C:plasma membrane"/>
    <property type="evidence" value="ECO:0007669"/>
    <property type="project" value="TreeGrafter"/>
</dbReference>
<feature type="domain" description="DUF218" evidence="1">
    <location>
        <begin position="49"/>
        <end position="154"/>
    </location>
</feature>
<dbReference type="Proteomes" id="UP000317940">
    <property type="component" value="Unassembled WGS sequence"/>
</dbReference>